<name>A0A5A7TFN2_CUCMM</name>
<dbReference type="Pfam" id="PF03732">
    <property type="entry name" value="Retrotrans_gag"/>
    <property type="match status" value="1"/>
</dbReference>
<dbReference type="EMBL" id="SSTE01016227">
    <property type="protein sequence ID" value="KAA0041728.1"/>
    <property type="molecule type" value="Genomic_DNA"/>
</dbReference>
<evidence type="ECO:0000313" key="6">
    <source>
        <dbReference type="Proteomes" id="UP000321947"/>
    </source>
</evidence>
<gene>
    <name evidence="4" type="ORF">E5676_scaffold654G00100</name>
    <name evidence="3" type="ORF">E6C27_scaffold67G00640</name>
</gene>
<dbReference type="PANTHER" id="PTHR33437">
    <property type="entry name" value="OS06G0361200 PROTEIN"/>
    <property type="match status" value="1"/>
</dbReference>
<dbReference type="InterPro" id="IPR005162">
    <property type="entry name" value="Retrotrans_gag_dom"/>
</dbReference>
<feature type="region of interest" description="Disordered" evidence="1">
    <location>
        <begin position="373"/>
        <end position="418"/>
    </location>
</feature>
<evidence type="ECO:0000313" key="4">
    <source>
        <dbReference type="EMBL" id="TYK08401.1"/>
    </source>
</evidence>
<dbReference type="PANTHER" id="PTHR33437:SF2">
    <property type="entry name" value="OS06G0361200 PROTEIN"/>
    <property type="match status" value="1"/>
</dbReference>
<accession>A0A5A7TFN2</accession>
<feature type="region of interest" description="Disordered" evidence="1">
    <location>
        <begin position="1"/>
        <end position="37"/>
    </location>
</feature>
<evidence type="ECO:0000313" key="3">
    <source>
        <dbReference type="EMBL" id="KAA0041728.1"/>
    </source>
</evidence>
<feature type="domain" description="Retrotransposon gag" evidence="2">
    <location>
        <begin position="213"/>
        <end position="302"/>
    </location>
</feature>
<feature type="compositionally biased region" description="Basic and acidic residues" evidence="1">
    <location>
        <begin position="377"/>
        <end position="400"/>
    </location>
</feature>
<protein>
    <submittedName>
        <fullName evidence="3">Ty3-gypsy retrotransposon protein</fullName>
    </submittedName>
</protein>
<feature type="compositionally biased region" description="Polar residues" evidence="1">
    <location>
        <begin position="21"/>
        <end position="37"/>
    </location>
</feature>
<feature type="compositionally biased region" description="Low complexity" evidence="1">
    <location>
        <begin position="1"/>
        <end position="16"/>
    </location>
</feature>
<organism evidence="3 5">
    <name type="scientific">Cucumis melo var. makuwa</name>
    <name type="common">Oriental melon</name>
    <dbReference type="NCBI Taxonomy" id="1194695"/>
    <lineage>
        <taxon>Eukaryota</taxon>
        <taxon>Viridiplantae</taxon>
        <taxon>Streptophyta</taxon>
        <taxon>Embryophyta</taxon>
        <taxon>Tracheophyta</taxon>
        <taxon>Spermatophyta</taxon>
        <taxon>Magnoliopsida</taxon>
        <taxon>eudicotyledons</taxon>
        <taxon>Gunneridae</taxon>
        <taxon>Pentapetalae</taxon>
        <taxon>rosids</taxon>
        <taxon>fabids</taxon>
        <taxon>Cucurbitales</taxon>
        <taxon>Cucurbitaceae</taxon>
        <taxon>Benincaseae</taxon>
        <taxon>Cucumis</taxon>
    </lineage>
</organism>
<dbReference type="EMBL" id="SSTD01012824">
    <property type="protein sequence ID" value="TYK08401.1"/>
    <property type="molecule type" value="Genomic_DNA"/>
</dbReference>
<evidence type="ECO:0000313" key="5">
    <source>
        <dbReference type="Proteomes" id="UP000321393"/>
    </source>
</evidence>
<evidence type="ECO:0000256" key="1">
    <source>
        <dbReference type="SAM" id="MobiDB-lite"/>
    </source>
</evidence>
<reference evidence="5 6" key="1">
    <citation type="submission" date="2019-08" db="EMBL/GenBank/DDBJ databases">
        <title>Draft genome sequences of two oriental melons (Cucumis melo L. var makuwa).</title>
        <authorList>
            <person name="Kwon S.-Y."/>
        </authorList>
    </citation>
    <scope>NUCLEOTIDE SEQUENCE [LARGE SCALE GENOMIC DNA]</scope>
    <source>
        <strain evidence="6">cv. Chang Bougi</strain>
        <strain evidence="5">cv. SW 3</strain>
        <tissue evidence="3">Leaf</tissue>
    </source>
</reference>
<dbReference type="Proteomes" id="UP000321947">
    <property type="component" value="Unassembled WGS sequence"/>
</dbReference>
<comment type="caution">
    <text evidence="3">The sequence shown here is derived from an EMBL/GenBank/DDBJ whole genome shotgun (WGS) entry which is preliminary data.</text>
</comment>
<sequence>MASKKAASNSSVASDAYTGPITRSRSKGITQEQDQGSNVAQRILKQLIESPKAGIVIKENSLYDNSDSASNKSKKEAHPDVKSVMMADIMTEAAMTEMERKINFLMKAVEERDHEITAFREQIRTRETAESSQTPVVKATDKGKNVLQENQPQQQSVSVASLSVQQLQDMIANSIKAQYGGPPQTTFMYSKPYTKRIDNLRMPLGGDQLVRQFVRSLKGNAFEWYTDLEPEVIDSWEQLEEEFLNRFYSTRRAVSMMELTNTKQRKGEPVIDYINLWRALSLNCKDKLTELSAIEMCTQGMHWKLLYILQGIKPRTFEELATRAHDMELSIANRGTKDFLVQRTRSDKNEINDTKKIANSVLNESMVVQETPLKYFSKREETKHERNHDGDEKRHPTLRERQKKVYPFPDSDVADMLE</sequence>
<proteinExistence type="predicted"/>
<dbReference type="Proteomes" id="UP000321393">
    <property type="component" value="Unassembled WGS sequence"/>
</dbReference>
<dbReference type="AlphaFoldDB" id="A0A5A7TFN2"/>
<dbReference type="OrthoDB" id="1740536at2759"/>
<evidence type="ECO:0000259" key="2">
    <source>
        <dbReference type="Pfam" id="PF03732"/>
    </source>
</evidence>